<dbReference type="Pfam" id="PF03795">
    <property type="entry name" value="YCII"/>
    <property type="match status" value="1"/>
</dbReference>
<dbReference type="SUPFAM" id="SSF54909">
    <property type="entry name" value="Dimeric alpha+beta barrel"/>
    <property type="match status" value="1"/>
</dbReference>
<reference evidence="3 4" key="1">
    <citation type="submission" date="2024-05" db="EMBL/GenBank/DDBJ databases">
        <title>Roseateles sp. DJS-2-20 16S ribosomal RNA gene Genome sequencing and assembly.</title>
        <authorList>
            <person name="Woo H."/>
        </authorList>
    </citation>
    <scope>NUCLEOTIDE SEQUENCE [LARGE SCALE GENOMIC DNA]</scope>
    <source>
        <strain evidence="3 4">DJS-2-20</strain>
    </source>
</reference>
<dbReference type="Gene3D" id="3.30.70.1060">
    <property type="entry name" value="Dimeric alpha+beta barrel"/>
    <property type="match status" value="1"/>
</dbReference>
<dbReference type="PANTHER" id="PTHR35174:SF3">
    <property type="entry name" value="BLL7171 PROTEIN"/>
    <property type="match status" value="1"/>
</dbReference>
<comment type="similarity">
    <text evidence="1">Belongs to the YciI family.</text>
</comment>
<dbReference type="InterPro" id="IPR005545">
    <property type="entry name" value="YCII"/>
</dbReference>
<evidence type="ECO:0000259" key="2">
    <source>
        <dbReference type="Pfam" id="PF03795"/>
    </source>
</evidence>
<name>A0ABV0FZJ5_9BURK</name>
<accession>A0ABV0FZJ5</accession>
<feature type="domain" description="YCII-related" evidence="2">
    <location>
        <begin position="4"/>
        <end position="113"/>
    </location>
</feature>
<protein>
    <submittedName>
        <fullName evidence="3">YciI family protein</fullName>
    </submittedName>
</protein>
<dbReference type="Proteomes" id="UP001495147">
    <property type="component" value="Unassembled WGS sequence"/>
</dbReference>
<organism evidence="3 4">
    <name type="scientific">Roseateles paludis</name>
    <dbReference type="NCBI Taxonomy" id="3145238"/>
    <lineage>
        <taxon>Bacteria</taxon>
        <taxon>Pseudomonadati</taxon>
        <taxon>Pseudomonadota</taxon>
        <taxon>Betaproteobacteria</taxon>
        <taxon>Burkholderiales</taxon>
        <taxon>Sphaerotilaceae</taxon>
        <taxon>Roseateles</taxon>
    </lineage>
</organism>
<dbReference type="RefSeq" id="WP_347703791.1">
    <property type="nucleotide sequence ID" value="NZ_JBDPZD010000001.1"/>
</dbReference>
<dbReference type="EMBL" id="JBDPZD010000001">
    <property type="protein sequence ID" value="MEO3690977.1"/>
    <property type="molecule type" value="Genomic_DNA"/>
</dbReference>
<evidence type="ECO:0000313" key="4">
    <source>
        <dbReference type="Proteomes" id="UP001495147"/>
    </source>
</evidence>
<gene>
    <name evidence="3" type="ORF">ABDJ85_05800</name>
</gene>
<comment type="caution">
    <text evidence="3">The sequence shown here is derived from an EMBL/GenBank/DDBJ whole genome shotgun (WGS) entry which is preliminary data.</text>
</comment>
<evidence type="ECO:0000313" key="3">
    <source>
        <dbReference type="EMBL" id="MEO3690977.1"/>
    </source>
</evidence>
<proteinExistence type="inferred from homology"/>
<dbReference type="PANTHER" id="PTHR35174">
    <property type="entry name" value="BLL7171 PROTEIN-RELATED"/>
    <property type="match status" value="1"/>
</dbReference>
<keyword evidence="4" id="KW-1185">Reference proteome</keyword>
<sequence length="116" mass="12849">MHTYLLLLHETPADYAGMSPAEMEAIIQSHWAFAQSLSARGLRVGGEKLCDDGGRHLRRQGSQIVASDGPYAEAHDVIGGFYMIKAADDAEAERIARECPHYAGRQWVEVRRVDPV</sequence>
<evidence type="ECO:0000256" key="1">
    <source>
        <dbReference type="ARBA" id="ARBA00007689"/>
    </source>
</evidence>
<dbReference type="InterPro" id="IPR011008">
    <property type="entry name" value="Dimeric_a/b-barrel"/>
</dbReference>